<sequence>MAVLLPLWQRLLITVAAMFAVSFVVSLLWSSLLGWAIPGYVSGVVGGVTALPVWEFLKRIRPGH</sequence>
<organism evidence="2 3">
    <name type="scientific">Roseibium alexandrii</name>
    <dbReference type="NCBI Taxonomy" id="388408"/>
    <lineage>
        <taxon>Bacteria</taxon>
        <taxon>Pseudomonadati</taxon>
        <taxon>Pseudomonadota</taxon>
        <taxon>Alphaproteobacteria</taxon>
        <taxon>Hyphomicrobiales</taxon>
        <taxon>Stappiaceae</taxon>
        <taxon>Roseibium</taxon>
    </lineage>
</organism>
<name>A0A0M7AP15_9HYPH</name>
<reference evidence="3" key="1">
    <citation type="submission" date="2015-07" db="EMBL/GenBank/DDBJ databases">
        <authorList>
            <person name="Rodrigo-Torres Lidia"/>
            <person name="Arahal R.David."/>
        </authorList>
    </citation>
    <scope>NUCLEOTIDE SEQUENCE [LARGE SCALE GENOMIC DNA]</scope>
    <source>
        <strain evidence="3">CECT 5112</strain>
    </source>
</reference>
<accession>A0A0M7AP15</accession>
<dbReference type="EMBL" id="CXWD01000029">
    <property type="protein sequence ID" value="CTQ76868.1"/>
    <property type="molecule type" value="Genomic_DNA"/>
</dbReference>
<protein>
    <submittedName>
        <fullName evidence="2">Uncharacterized protein</fullName>
    </submittedName>
</protein>
<evidence type="ECO:0000313" key="2">
    <source>
        <dbReference type="EMBL" id="CTQ76868.1"/>
    </source>
</evidence>
<dbReference type="STRING" id="388408.LAX5112_04731"/>
<keyword evidence="1" id="KW-0472">Membrane</keyword>
<keyword evidence="3" id="KW-1185">Reference proteome</keyword>
<dbReference type="RefSeq" id="WP_208981512.1">
    <property type="nucleotide sequence ID" value="NZ_CXWD01000029.1"/>
</dbReference>
<dbReference type="Proteomes" id="UP000053235">
    <property type="component" value="Unassembled WGS sequence"/>
</dbReference>
<proteinExistence type="predicted"/>
<evidence type="ECO:0000313" key="3">
    <source>
        <dbReference type="Proteomes" id="UP000053235"/>
    </source>
</evidence>
<dbReference type="AlphaFoldDB" id="A0A0M7AP15"/>
<evidence type="ECO:0000256" key="1">
    <source>
        <dbReference type="SAM" id="Phobius"/>
    </source>
</evidence>
<gene>
    <name evidence="2" type="ORF">LAX5112_04731</name>
</gene>
<keyword evidence="1" id="KW-1133">Transmembrane helix</keyword>
<keyword evidence="1" id="KW-0812">Transmembrane</keyword>
<feature type="transmembrane region" description="Helical" evidence="1">
    <location>
        <begin position="7"/>
        <end position="29"/>
    </location>
</feature>
<feature type="transmembrane region" description="Helical" evidence="1">
    <location>
        <begin position="35"/>
        <end position="57"/>
    </location>
</feature>